<dbReference type="EMBL" id="JAAITS010000022">
    <property type="protein sequence ID" value="NSG85586.1"/>
    <property type="molecule type" value="Genomic_DNA"/>
</dbReference>
<keyword evidence="3" id="KW-1185">Reference proteome</keyword>
<dbReference type="Gene3D" id="3.40.50.1820">
    <property type="entry name" value="alpha/beta hydrolase"/>
    <property type="match status" value="1"/>
</dbReference>
<feature type="domain" description="Serine aminopeptidase S33" evidence="1">
    <location>
        <begin position="56"/>
        <end position="311"/>
    </location>
</feature>
<sequence>MKIIQENEYLDTMKNEVEPYLKAHCREGYIPGAEDIYHEKNGIIGKIHVKRYLADDPKGVVVISHGFTEGAPKYEEMIYYFLQAGYHVYMPEHMGHGQSYRLTADPSLVHIDIWKRYVRDFLKVCHEIKRAYPKLPVNLLAHSMGGAIGVIAAAWEPTLFHKVILSSPMIKPLTGGVPWPLTVLIANAECLLGKEESYVLGQKPYDGTDTFQTSAGTSESKFARYNDLRKEKQFLQTCAPSYGWLKAAIKMSWYLRYHGWKKLRSPLLIFQAEKDDFISVRALQKFAAKIRKRGAAPCEYFYMPGTKHEIYCGGDETMEVYWDKIEKFLEEK</sequence>
<proteinExistence type="predicted"/>
<dbReference type="InterPro" id="IPR022742">
    <property type="entry name" value="Hydrolase_4"/>
</dbReference>
<reference evidence="2 3" key="1">
    <citation type="journal article" date="2020" name="Cell Host Microbe">
        <title>Functional and Genomic Variation between Human-Derived Isolates of Lachnospiraceae Reveals Inter- and Intra-Species Diversity.</title>
        <authorList>
            <person name="Sorbara M.T."/>
            <person name="Littmann E.R."/>
            <person name="Fontana E."/>
            <person name="Moody T.U."/>
            <person name="Kohout C.E."/>
            <person name="Gjonbalaj M."/>
            <person name="Eaton V."/>
            <person name="Seok R."/>
            <person name="Leiner I.M."/>
            <person name="Pamer E.G."/>
        </authorList>
    </citation>
    <scope>NUCLEOTIDE SEQUENCE [LARGE SCALE GENOMIC DNA]</scope>
    <source>
        <strain evidence="2 3">MSK.17.74</strain>
    </source>
</reference>
<organism evidence="2 3">
    <name type="scientific">Blautia faecis</name>
    <dbReference type="NCBI Taxonomy" id="871665"/>
    <lineage>
        <taxon>Bacteria</taxon>
        <taxon>Bacillati</taxon>
        <taxon>Bacillota</taxon>
        <taxon>Clostridia</taxon>
        <taxon>Lachnospirales</taxon>
        <taxon>Lachnospiraceae</taxon>
        <taxon>Blautia</taxon>
    </lineage>
</organism>
<evidence type="ECO:0000259" key="1">
    <source>
        <dbReference type="Pfam" id="PF12146"/>
    </source>
</evidence>
<accession>A0ABX2H8B4</accession>
<dbReference type="Proteomes" id="UP001644719">
    <property type="component" value="Unassembled WGS sequence"/>
</dbReference>
<dbReference type="SUPFAM" id="SSF53474">
    <property type="entry name" value="alpha/beta-Hydrolases"/>
    <property type="match status" value="1"/>
</dbReference>
<gene>
    <name evidence="2" type="ORF">G5B17_09090</name>
</gene>
<dbReference type="RefSeq" id="WP_173769752.1">
    <property type="nucleotide sequence ID" value="NZ_JAAITS010000022.1"/>
</dbReference>
<name>A0ABX2H8B4_9FIRM</name>
<dbReference type="InterPro" id="IPR029058">
    <property type="entry name" value="AB_hydrolase_fold"/>
</dbReference>
<dbReference type="GO" id="GO:0016787">
    <property type="term" value="F:hydrolase activity"/>
    <property type="evidence" value="ECO:0007669"/>
    <property type="project" value="UniProtKB-KW"/>
</dbReference>
<evidence type="ECO:0000313" key="3">
    <source>
        <dbReference type="Proteomes" id="UP001644719"/>
    </source>
</evidence>
<dbReference type="InterPro" id="IPR051044">
    <property type="entry name" value="MAG_DAG_Lipase"/>
</dbReference>
<keyword evidence="2" id="KW-0378">Hydrolase</keyword>
<dbReference type="PANTHER" id="PTHR11614">
    <property type="entry name" value="PHOSPHOLIPASE-RELATED"/>
    <property type="match status" value="1"/>
</dbReference>
<protein>
    <submittedName>
        <fullName evidence="2">Alpha/beta hydrolase</fullName>
    </submittedName>
</protein>
<dbReference type="Pfam" id="PF12146">
    <property type="entry name" value="Hydrolase_4"/>
    <property type="match status" value="1"/>
</dbReference>
<comment type="caution">
    <text evidence="2">The sequence shown here is derived from an EMBL/GenBank/DDBJ whole genome shotgun (WGS) entry which is preliminary data.</text>
</comment>
<evidence type="ECO:0000313" key="2">
    <source>
        <dbReference type="EMBL" id="NSG85586.1"/>
    </source>
</evidence>